<feature type="domain" description="Sulfatase N-terminal" evidence="2">
    <location>
        <begin position="71"/>
        <end position="293"/>
    </location>
</feature>
<accession>M0DB19</accession>
<comment type="caution">
    <text evidence="3">The sequence shown here is derived from an EMBL/GenBank/DDBJ whole genome shotgun (WGS) entry which is preliminary data.</text>
</comment>
<organism evidence="3 4">
    <name type="scientific">Halogeometricum pallidum JCM 14848</name>
    <dbReference type="NCBI Taxonomy" id="1227487"/>
    <lineage>
        <taxon>Archaea</taxon>
        <taxon>Methanobacteriati</taxon>
        <taxon>Methanobacteriota</taxon>
        <taxon>Stenosarchaea group</taxon>
        <taxon>Halobacteria</taxon>
        <taxon>Halobacteriales</taxon>
        <taxon>Haloferacaceae</taxon>
        <taxon>Halogeometricum</taxon>
    </lineage>
</organism>
<keyword evidence="4" id="KW-1185">Reference proteome</keyword>
<dbReference type="PANTHER" id="PTHR42693:SF33">
    <property type="entry name" value="ARYLSULFATASE"/>
    <property type="match status" value="1"/>
</dbReference>
<dbReference type="Proteomes" id="UP000011513">
    <property type="component" value="Unassembled WGS sequence"/>
</dbReference>
<dbReference type="InterPro" id="IPR000917">
    <property type="entry name" value="Sulfatase_N"/>
</dbReference>
<evidence type="ECO:0000313" key="3">
    <source>
        <dbReference type="EMBL" id="ELZ31374.1"/>
    </source>
</evidence>
<comment type="similarity">
    <text evidence="1">Belongs to the sulfatase family.</text>
</comment>
<reference evidence="3 4" key="1">
    <citation type="journal article" date="2014" name="PLoS Genet.">
        <title>Phylogenetically driven sequencing of extremely halophilic archaea reveals strategies for static and dynamic osmo-response.</title>
        <authorList>
            <person name="Becker E.A."/>
            <person name="Seitzer P.M."/>
            <person name="Tritt A."/>
            <person name="Larsen D."/>
            <person name="Krusor M."/>
            <person name="Yao A.I."/>
            <person name="Wu D."/>
            <person name="Madern D."/>
            <person name="Eisen J.A."/>
            <person name="Darling A.E."/>
            <person name="Facciotti M.T."/>
        </authorList>
    </citation>
    <scope>NUCLEOTIDE SEQUENCE [LARGE SCALE GENOMIC DNA]</scope>
    <source>
        <strain evidence="3 4">JCM 14848</strain>
    </source>
</reference>
<evidence type="ECO:0000259" key="2">
    <source>
        <dbReference type="Pfam" id="PF00884"/>
    </source>
</evidence>
<sequence length="440" mass="49700">MTDYLKRKTPRGLRDLVAPIYLSYLENSSNIAHKPENKTYEVRSEAPDHILIVVIDALRPEYANSLPITSSTVITPGTWTFPAVTSIHTGMYPHNHGSFAHTTPESDVYALPEQSECKRVLPTELEKAGYSTFASCAFLMPFLAIKGWYQTHKVYADAPAEKVLNSYKKWRNGKNKTYAYLHLGDLHEPLNPPKEFARRNNVDCSIKNIQTWDHEDNFNTKKDWQKYKENRRRLYQSSFDYVSEKLKEIIQGYSDDTLVVVTGDHGEAMWESPKVDNLFTDSREGTGTGHGGTPLDTVARVPIGISHPRNKNLLPSGGWGSLCDIAGTIGGEVSDKIDMSDQIWQNAIPIDRSVICEASRYGTERKAVYKDKKKIIHSNEDGITLLARISRDEPGEEFEDDYSKEEIQDIISALPKESEPNTRDNVNNVIKGQLEALGYK</sequence>
<dbReference type="eggNOG" id="arCOG02785">
    <property type="taxonomic scope" value="Archaea"/>
</dbReference>
<dbReference type="PANTHER" id="PTHR42693">
    <property type="entry name" value="ARYLSULFATASE FAMILY MEMBER"/>
    <property type="match status" value="1"/>
</dbReference>
<dbReference type="EMBL" id="AOIV01000021">
    <property type="protein sequence ID" value="ELZ31374.1"/>
    <property type="molecule type" value="Genomic_DNA"/>
</dbReference>
<proteinExistence type="inferred from homology"/>
<dbReference type="SUPFAM" id="SSF53649">
    <property type="entry name" value="Alkaline phosphatase-like"/>
    <property type="match status" value="1"/>
</dbReference>
<dbReference type="InterPro" id="IPR017850">
    <property type="entry name" value="Alkaline_phosphatase_core_sf"/>
</dbReference>
<dbReference type="AlphaFoldDB" id="M0DB19"/>
<evidence type="ECO:0000313" key="4">
    <source>
        <dbReference type="Proteomes" id="UP000011513"/>
    </source>
</evidence>
<name>M0DB19_HALPD</name>
<dbReference type="InterPro" id="IPR050738">
    <property type="entry name" value="Sulfatase"/>
</dbReference>
<protein>
    <submittedName>
        <fullName evidence="3">Arylsulfatase A family protein</fullName>
    </submittedName>
</protein>
<evidence type="ECO:0000256" key="1">
    <source>
        <dbReference type="ARBA" id="ARBA00008779"/>
    </source>
</evidence>
<dbReference type="GO" id="GO:0004065">
    <property type="term" value="F:arylsulfatase activity"/>
    <property type="evidence" value="ECO:0007669"/>
    <property type="project" value="TreeGrafter"/>
</dbReference>
<dbReference type="InParanoid" id="M0DB19"/>
<dbReference type="Gene3D" id="3.40.720.10">
    <property type="entry name" value="Alkaline Phosphatase, subunit A"/>
    <property type="match status" value="1"/>
</dbReference>
<dbReference type="Pfam" id="PF00884">
    <property type="entry name" value="Sulfatase"/>
    <property type="match status" value="1"/>
</dbReference>
<gene>
    <name evidence="3" type="ORF">C474_08732</name>
</gene>